<dbReference type="AlphaFoldDB" id="A0A2W1LR76"/>
<protein>
    <recommendedName>
        <fullName evidence="3">HEAT repeat domain-containing protein</fullName>
    </recommendedName>
</protein>
<evidence type="ECO:0000313" key="2">
    <source>
        <dbReference type="Proteomes" id="UP000249522"/>
    </source>
</evidence>
<evidence type="ECO:0000313" key="1">
    <source>
        <dbReference type="EMBL" id="PZD97462.1"/>
    </source>
</evidence>
<reference evidence="1 2" key="1">
    <citation type="submission" date="2018-06" db="EMBL/GenBank/DDBJ databases">
        <title>Paenibacillus imtechensis sp. nov.</title>
        <authorList>
            <person name="Pinnaka A.K."/>
            <person name="Singh H."/>
            <person name="Kaur M."/>
        </authorList>
    </citation>
    <scope>NUCLEOTIDE SEQUENCE [LARGE SCALE GENOMIC DNA]</scope>
    <source>
        <strain evidence="1 2">SMB1</strain>
    </source>
</reference>
<gene>
    <name evidence="1" type="ORF">DNH61_02390</name>
</gene>
<dbReference type="SUPFAM" id="SSF48371">
    <property type="entry name" value="ARM repeat"/>
    <property type="match status" value="1"/>
</dbReference>
<organism evidence="1 2">
    <name type="scientific">Paenibacillus sambharensis</name>
    <dbReference type="NCBI Taxonomy" id="1803190"/>
    <lineage>
        <taxon>Bacteria</taxon>
        <taxon>Bacillati</taxon>
        <taxon>Bacillota</taxon>
        <taxon>Bacilli</taxon>
        <taxon>Bacillales</taxon>
        <taxon>Paenibacillaceae</taxon>
        <taxon>Paenibacillus</taxon>
    </lineage>
</organism>
<name>A0A2W1LR76_9BACL</name>
<dbReference type="Proteomes" id="UP000249522">
    <property type="component" value="Unassembled WGS sequence"/>
</dbReference>
<dbReference type="Gene3D" id="1.25.10.10">
    <property type="entry name" value="Leucine-rich Repeat Variant"/>
    <property type="match status" value="1"/>
</dbReference>
<dbReference type="EMBL" id="QKRB01000025">
    <property type="protein sequence ID" value="PZD97462.1"/>
    <property type="molecule type" value="Genomic_DNA"/>
</dbReference>
<comment type="caution">
    <text evidence="1">The sequence shown here is derived from an EMBL/GenBank/DDBJ whole genome shotgun (WGS) entry which is preliminary data.</text>
</comment>
<dbReference type="InterPro" id="IPR016024">
    <property type="entry name" value="ARM-type_fold"/>
</dbReference>
<sequence length="586" mass="64831">MSMEMLYDLHQDVRRLFIAGSAVSGGDVRIKRQLPKLEQLGESAPVFKRVAEAASRVGEGTAEQMADALLELAVLLHAILYTQGQTDAAGTLEPFEVYTAASDTTAAPPVPYRRLKPVIDALTERGPGRLEAVKQGYEDNIFTDIRTYLPAVTALEDPYSEIADYMTNVVLPSMGANVLPILHAQLNLQGGQADARKLTVIHRLTGQASHALIAKALTEGAAPVKLAAIAAAAGSPDLEELLYEISYDRKKEIRAAALLALAKNGSDRAAERLFEALQGKDAEIAVEPLRRCDHPDTGQRLVETASELRDMVTGGKPDNAAIERMTAAVNAMEGKREPAVEEFLISLLQDQTFTVKETEPVQECAAGLLLEMDTAAAYEVLNGLRNRINMLDYAFRAALQFLPREAVYDHYHGYLAKKQSAEGKTLLRACHDIVIPVIRAMRSYTIEEDYGQLPQHGWDSRWVQLFVKLDEAELVCSVAERLDEHVIDYLLAKLHKPRTRISDQMIIVSTLFRLGHRDASELLLYVLEQASPQQFYYVTEELRALILQLPGTAADRLRAAAERFTYTSVKEEIQDLADKLALKPTE</sequence>
<proteinExistence type="predicted"/>
<dbReference type="OrthoDB" id="83685at2"/>
<dbReference type="InterPro" id="IPR011989">
    <property type="entry name" value="ARM-like"/>
</dbReference>
<accession>A0A2W1LR76</accession>
<dbReference type="RefSeq" id="WP_111145089.1">
    <property type="nucleotide sequence ID" value="NZ_QKRB01000025.1"/>
</dbReference>
<evidence type="ECO:0008006" key="3">
    <source>
        <dbReference type="Google" id="ProtNLM"/>
    </source>
</evidence>
<keyword evidence="2" id="KW-1185">Reference proteome</keyword>